<dbReference type="AlphaFoldDB" id="A0A024TN35"/>
<sequence length="68" mass="7347">MQPAPSTPPTTARTFADKVLEMFMTAPQITARGVRIPSDMSARAHTTGSWAHISEFPVVRPTLPLKAA</sequence>
<dbReference type="EMBL" id="KI913981">
    <property type="protein sequence ID" value="ETV95389.1"/>
    <property type="molecule type" value="Genomic_DNA"/>
</dbReference>
<dbReference type="OrthoDB" id="76583at2759"/>
<dbReference type="VEuPathDB" id="FungiDB:H310_11270"/>
<dbReference type="GeneID" id="20088320"/>
<organism evidence="1">
    <name type="scientific">Aphanomyces invadans</name>
    <dbReference type="NCBI Taxonomy" id="157072"/>
    <lineage>
        <taxon>Eukaryota</taxon>
        <taxon>Sar</taxon>
        <taxon>Stramenopiles</taxon>
        <taxon>Oomycota</taxon>
        <taxon>Saprolegniomycetes</taxon>
        <taxon>Saprolegniales</taxon>
        <taxon>Verrucalvaceae</taxon>
        <taxon>Aphanomyces</taxon>
    </lineage>
</organism>
<dbReference type="RefSeq" id="XP_008876090.1">
    <property type="nucleotide sequence ID" value="XM_008877868.1"/>
</dbReference>
<evidence type="ECO:0000313" key="1">
    <source>
        <dbReference type="EMBL" id="ETV95389.1"/>
    </source>
</evidence>
<reference evidence="1" key="1">
    <citation type="submission" date="2013-12" db="EMBL/GenBank/DDBJ databases">
        <title>The Genome Sequence of Aphanomyces invadans NJM9701.</title>
        <authorList>
            <consortium name="The Broad Institute Genomics Platform"/>
            <person name="Russ C."/>
            <person name="Tyler B."/>
            <person name="van West P."/>
            <person name="Dieguez-Uribeondo J."/>
            <person name="Young S.K."/>
            <person name="Zeng Q."/>
            <person name="Gargeya S."/>
            <person name="Fitzgerald M."/>
            <person name="Abouelleil A."/>
            <person name="Alvarado L."/>
            <person name="Chapman S.B."/>
            <person name="Gainer-Dewar J."/>
            <person name="Goldberg J."/>
            <person name="Griggs A."/>
            <person name="Gujja S."/>
            <person name="Hansen M."/>
            <person name="Howarth C."/>
            <person name="Imamovic A."/>
            <person name="Ireland A."/>
            <person name="Larimer J."/>
            <person name="McCowan C."/>
            <person name="Murphy C."/>
            <person name="Pearson M."/>
            <person name="Poon T.W."/>
            <person name="Priest M."/>
            <person name="Roberts A."/>
            <person name="Saif S."/>
            <person name="Shea T."/>
            <person name="Sykes S."/>
            <person name="Wortman J."/>
            <person name="Nusbaum C."/>
            <person name="Birren B."/>
        </authorList>
    </citation>
    <scope>NUCLEOTIDE SEQUENCE [LARGE SCALE GENOMIC DNA]</scope>
    <source>
        <strain evidence="1">NJM9701</strain>
    </source>
</reference>
<proteinExistence type="predicted"/>
<name>A0A024TN35_9STRA</name>
<gene>
    <name evidence="1" type="ORF">H310_11270</name>
</gene>
<protein>
    <submittedName>
        <fullName evidence="1">Uncharacterized protein</fullName>
    </submittedName>
</protein>
<accession>A0A024TN35</accession>